<reference evidence="6" key="3">
    <citation type="submission" date="2025-09" db="UniProtKB">
        <authorList>
            <consortium name="Ensembl"/>
        </authorList>
    </citation>
    <scope>IDENTIFICATION</scope>
</reference>
<feature type="region of interest" description="Disordered" evidence="4">
    <location>
        <begin position="275"/>
        <end position="304"/>
    </location>
</feature>
<gene>
    <name evidence="6" type="primary">LOC115647163</name>
</gene>
<feature type="region of interest" description="Disordered" evidence="4">
    <location>
        <begin position="376"/>
        <end position="403"/>
    </location>
</feature>
<name>A0A8C5F1H8_9SAUR</name>
<dbReference type="Pfam" id="PF00011">
    <property type="entry name" value="HSP20"/>
    <property type="match status" value="1"/>
</dbReference>
<evidence type="ECO:0000256" key="4">
    <source>
        <dbReference type="SAM" id="MobiDB-lite"/>
    </source>
</evidence>
<keyword evidence="1" id="KW-0346">Stress response</keyword>
<dbReference type="Ensembl" id="ENSGEVT00005028073.1">
    <property type="protein sequence ID" value="ENSGEVP00005026682.1"/>
    <property type="gene ID" value="ENSGEVG00005018925.1"/>
</dbReference>
<dbReference type="CDD" id="cd06481">
    <property type="entry name" value="ACD_HspB9_like"/>
    <property type="match status" value="1"/>
</dbReference>
<dbReference type="PANTHER" id="PTHR45640">
    <property type="entry name" value="HEAT SHOCK PROTEIN HSP-12.2-RELATED"/>
    <property type="match status" value="1"/>
</dbReference>
<evidence type="ECO:0000313" key="7">
    <source>
        <dbReference type="Proteomes" id="UP000694390"/>
    </source>
</evidence>
<evidence type="ECO:0000256" key="1">
    <source>
        <dbReference type="ARBA" id="ARBA00023016"/>
    </source>
</evidence>
<reference evidence="6" key="2">
    <citation type="submission" date="2025-08" db="UniProtKB">
        <authorList>
            <consortium name="Ensembl"/>
        </authorList>
    </citation>
    <scope>IDENTIFICATION</scope>
</reference>
<evidence type="ECO:0000259" key="5">
    <source>
        <dbReference type="PROSITE" id="PS01031"/>
    </source>
</evidence>
<dbReference type="OrthoDB" id="8946669at2759"/>
<sequence>HLPQTQTQSASRVETKPRNRRTSVDKLQRASLAGLSKVNEPESGGYWSQGLVSGISGAGLTLSSCLHLAAPRLLSLRGQVSFSCLHPLADTDGNVSALCRWQGQTWRLDAELPILGQGAEHGLHVHVFRQESFSADLSVFLGADSSLRLRFLLTLPRHRQLPPVHSHHQLSWGEAAHVHGELVPLLPLRLGPGLLPSTLSQGLAALPRGPAPLGLPSEKGISQKEGVSHSLHLVQVRLHVPHQLVPEAVGTRPQEAGHWGSAAKPPGAIVRRLPHSEREHPARSQAEAAPAAASQQLNSDQPLPAPRRMFPLRVWQSPDYGPVWLRSRAPVSSLLGLGPHSLWDQLVGDVQTHLDEMERMRHSLLLAYPLLCGEGEGSRTPRQSSQTLAEGAGKEPGSQAQGKERYHLSMDVSGFSPAELMVRVDGRKLTVTGKREKKTESEAGVRSHEYREIRRETLLPEDVNVQAVLCSLSQDGQLCIEAPRLALPAAQGRDVPISVCQGVKAGEGNLPTEGKESGSSEMETGGESETSPRDS</sequence>
<feature type="region of interest" description="Disordered" evidence="4">
    <location>
        <begin position="1"/>
        <end position="26"/>
    </location>
</feature>
<dbReference type="InterPro" id="IPR001436">
    <property type="entry name" value="Alpha-crystallin/sHSP_animal"/>
</dbReference>
<feature type="compositionally biased region" description="Low complexity" evidence="4">
    <location>
        <begin position="519"/>
        <end position="529"/>
    </location>
</feature>
<dbReference type="AlphaFoldDB" id="A0A8C5F1H8"/>
<dbReference type="PROSITE" id="PS01031">
    <property type="entry name" value="SHSP"/>
    <property type="match status" value="1"/>
</dbReference>
<reference evidence="6" key="1">
    <citation type="submission" date="2019-06" db="EMBL/GenBank/DDBJ databases">
        <title>G10K-VGP Goodes thornscrub tortoise genome, primary haplotype.</title>
        <authorList>
            <person name="Murphy B."/>
            <person name="Edwards T."/>
            <person name="Rhie A."/>
            <person name="Koren S."/>
            <person name="Phillippy A."/>
            <person name="Fedrigo O."/>
            <person name="Haase B."/>
            <person name="Mountcastle J."/>
            <person name="Lewin H."/>
            <person name="Damas J."/>
            <person name="Howe K."/>
            <person name="Formenti G."/>
            <person name="Myers G."/>
            <person name="Durbin R."/>
            <person name="Jarvis E.D."/>
        </authorList>
    </citation>
    <scope>NUCLEOTIDE SEQUENCE [LARGE SCALE GENOMIC DNA]</scope>
</reference>
<feature type="compositionally biased region" description="Polar residues" evidence="4">
    <location>
        <begin position="1"/>
        <end position="12"/>
    </location>
</feature>
<dbReference type="InterPro" id="IPR002068">
    <property type="entry name" value="A-crystallin/Hsp20_dom"/>
</dbReference>
<feature type="region of interest" description="Disordered" evidence="4">
    <location>
        <begin position="503"/>
        <end position="535"/>
    </location>
</feature>
<protein>
    <recommendedName>
        <fullName evidence="5">SHSP domain-containing protein</fullName>
    </recommendedName>
</protein>
<keyword evidence="7" id="KW-1185">Reference proteome</keyword>
<comment type="similarity">
    <text evidence="2 3">Belongs to the small heat shock protein (HSP20) family.</text>
</comment>
<feature type="domain" description="SHSP" evidence="5">
    <location>
        <begin position="388"/>
        <end position="500"/>
    </location>
</feature>
<dbReference type="GO" id="GO:0005634">
    <property type="term" value="C:nucleus"/>
    <property type="evidence" value="ECO:0007669"/>
    <property type="project" value="TreeGrafter"/>
</dbReference>
<organism evidence="6 7">
    <name type="scientific">Gopherus evgoodei</name>
    <name type="common">Goodes thornscrub tortoise</name>
    <dbReference type="NCBI Taxonomy" id="1825980"/>
    <lineage>
        <taxon>Eukaryota</taxon>
        <taxon>Metazoa</taxon>
        <taxon>Chordata</taxon>
        <taxon>Craniata</taxon>
        <taxon>Vertebrata</taxon>
        <taxon>Euteleostomi</taxon>
        <taxon>Archelosauria</taxon>
        <taxon>Testudinata</taxon>
        <taxon>Testudines</taxon>
        <taxon>Cryptodira</taxon>
        <taxon>Durocryptodira</taxon>
        <taxon>Testudinoidea</taxon>
        <taxon>Testudinidae</taxon>
        <taxon>Gopherus</taxon>
    </lineage>
</organism>
<feature type="compositionally biased region" description="Basic and acidic residues" evidence="4">
    <location>
        <begin position="13"/>
        <end position="26"/>
    </location>
</feature>
<dbReference type="InterPro" id="IPR008978">
    <property type="entry name" value="HSP20-like_chaperone"/>
</dbReference>
<evidence type="ECO:0000313" key="6">
    <source>
        <dbReference type="Ensembl" id="ENSGEVP00005026682.1"/>
    </source>
</evidence>
<feature type="compositionally biased region" description="Low complexity" evidence="4">
    <location>
        <begin position="283"/>
        <end position="296"/>
    </location>
</feature>
<accession>A0A8C5F1H8</accession>
<proteinExistence type="inferred from homology"/>
<evidence type="ECO:0000256" key="2">
    <source>
        <dbReference type="PROSITE-ProRule" id="PRU00285"/>
    </source>
</evidence>
<dbReference type="GO" id="GO:0042026">
    <property type="term" value="P:protein refolding"/>
    <property type="evidence" value="ECO:0007669"/>
    <property type="project" value="TreeGrafter"/>
</dbReference>
<dbReference type="Proteomes" id="UP000694390">
    <property type="component" value="Chromosome 2"/>
</dbReference>
<dbReference type="GO" id="GO:0051082">
    <property type="term" value="F:unfolded protein binding"/>
    <property type="evidence" value="ECO:0007669"/>
    <property type="project" value="TreeGrafter"/>
</dbReference>
<dbReference type="GeneTree" id="ENSGT00670000098179"/>
<dbReference type="SUPFAM" id="SSF49764">
    <property type="entry name" value="HSP20-like chaperones"/>
    <property type="match status" value="1"/>
</dbReference>
<dbReference type="Gene3D" id="2.60.40.790">
    <property type="match status" value="1"/>
</dbReference>
<evidence type="ECO:0000256" key="3">
    <source>
        <dbReference type="RuleBase" id="RU003616"/>
    </source>
</evidence>
<dbReference type="GO" id="GO:0005737">
    <property type="term" value="C:cytoplasm"/>
    <property type="evidence" value="ECO:0007669"/>
    <property type="project" value="TreeGrafter"/>
</dbReference>
<dbReference type="PANTHER" id="PTHR45640:SF2">
    <property type="entry name" value="HEAT SHOCK PROTEIN BETA-11-RELATED"/>
    <property type="match status" value="1"/>
</dbReference>
<dbReference type="GO" id="GO:0009408">
    <property type="term" value="P:response to heat"/>
    <property type="evidence" value="ECO:0007669"/>
    <property type="project" value="TreeGrafter"/>
</dbReference>